<dbReference type="Gene3D" id="1.25.40.10">
    <property type="entry name" value="Tetratricopeptide repeat domain"/>
    <property type="match status" value="1"/>
</dbReference>
<dbReference type="PANTHER" id="PTHR45011">
    <property type="entry name" value="DAP3-BINDING CELL DEATH ENHANCER 1"/>
    <property type="match status" value="1"/>
</dbReference>
<dbReference type="EMBL" id="CAMXCM010000006">
    <property type="protein sequence ID" value="CAI3952327.1"/>
    <property type="molecule type" value="Genomic_DNA"/>
</dbReference>
<evidence type="ECO:0000313" key="2">
    <source>
        <dbReference type="EMBL" id="CAI3952327.1"/>
    </source>
</evidence>
<evidence type="ECO:0000313" key="1">
    <source>
        <dbReference type="EMBL" id="CAI3950684.1"/>
    </source>
</evidence>
<accession>A0A9W4TPI6</accession>
<dbReference type="EMBL" id="CAMXCS010000004">
    <property type="protein sequence ID" value="CAI3950684.1"/>
    <property type="molecule type" value="Genomic_DNA"/>
</dbReference>
<evidence type="ECO:0000313" key="3">
    <source>
        <dbReference type="Proteomes" id="UP001154255"/>
    </source>
</evidence>
<dbReference type="InterPro" id="IPR052748">
    <property type="entry name" value="ISR_Activator"/>
</dbReference>
<evidence type="ECO:0008006" key="5">
    <source>
        <dbReference type="Google" id="ProtNLM"/>
    </source>
</evidence>
<dbReference type="InterPro" id="IPR011990">
    <property type="entry name" value="TPR-like_helical_dom_sf"/>
</dbReference>
<dbReference type="Proteomes" id="UP001154255">
    <property type="component" value="Unassembled WGS sequence"/>
</dbReference>
<reference evidence="2" key="1">
    <citation type="submission" date="2022-10" db="EMBL/GenBank/DDBJ databases">
        <authorList>
            <person name="Botero Cardona J."/>
        </authorList>
    </citation>
    <scope>NUCLEOTIDE SEQUENCE</scope>
    <source>
        <strain evidence="2">LMG 31819</strain>
        <strain evidence="1">R-53529</strain>
    </source>
</reference>
<dbReference type="Pfam" id="PF08238">
    <property type="entry name" value="Sel1"/>
    <property type="match status" value="4"/>
</dbReference>
<comment type="caution">
    <text evidence="2">The sequence shown here is derived from an EMBL/GenBank/DDBJ whole genome shotgun (WGS) entry which is preliminary data.</text>
</comment>
<dbReference type="AlphaFoldDB" id="A0A9W4TPI6"/>
<dbReference type="SMART" id="SM00671">
    <property type="entry name" value="SEL1"/>
    <property type="match status" value="2"/>
</dbReference>
<sequence>MKNKQGFRGIKKLEEWLLKAANKGNANDQYELALYYINNSDSSVHNKAVVWMTKAADQDLTQAQIDLGQWYFKGKDGVEKNYNKAKVIFQKLADQGNVEGLYYLGLCYHLGYGVNKRVWC</sequence>
<name>A0A9W4TPI6_9PROT</name>
<dbReference type="InterPro" id="IPR006597">
    <property type="entry name" value="Sel1-like"/>
</dbReference>
<dbReference type="SUPFAM" id="SSF81901">
    <property type="entry name" value="HCP-like"/>
    <property type="match status" value="1"/>
</dbReference>
<protein>
    <recommendedName>
        <fullName evidence="5">Sel1 repeat-containing protein</fullName>
    </recommendedName>
</protein>
<proteinExistence type="predicted"/>
<evidence type="ECO:0000313" key="4">
    <source>
        <dbReference type="Proteomes" id="UP001154259"/>
    </source>
</evidence>
<dbReference type="PANTHER" id="PTHR45011:SF1">
    <property type="entry name" value="DAP3-BINDING CELL DEATH ENHANCER 1"/>
    <property type="match status" value="1"/>
</dbReference>
<gene>
    <name evidence="1" type="ORF">R53529_LOCUS1682</name>
    <name evidence="2" type="ORF">R53530_LOCUS1904</name>
</gene>
<organism evidence="2 3">
    <name type="scientific">Commensalibacter communis</name>
    <dbReference type="NCBI Taxonomy" id="2972786"/>
    <lineage>
        <taxon>Bacteria</taxon>
        <taxon>Pseudomonadati</taxon>
        <taxon>Pseudomonadota</taxon>
        <taxon>Alphaproteobacteria</taxon>
        <taxon>Acetobacterales</taxon>
        <taxon>Acetobacteraceae</taxon>
    </lineage>
</organism>
<dbReference type="Proteomes" id="UP001154259">
    <property type="component" value="Unassembled WGS sequence"/>
</dbReference>
<keyword evidence="4" id="KW-1185">Reference proteome</keyword>